<organism evidence="3 4">
    <name type="scientific">Trapa natans</name>
    <name type="common">Water chestnut</name>
    <dbReference type="NCBI Taxonomy" id="22666"/>
    <lineage>
        <taxon>Eukaryota</taxon>
        <taxon>Viridiplantae</taxon>
        <taxon>Streptophyta</taxon>
        <taxon>Embryophyta</taxon>
        <taxon>Tracheophyta</taxon>
        <taxon>Spermatophyta</taxon>
        <taxon>Magnoliopsida</taxon>
        <taxon>eudicotyledons</taxon>
        <taxon>Gunneridae</taxon>
        <taxon>Pentapetalae</taxon>
        <taxon>rosids</taxon>
        <taxon>malvids</taxon>
        <taxon>Myrtales</taxon>
        <taxon>Lythraceae</taxon>
        <taxon>Trapa</taxon>
    </lineage>
</organism>
<gene>
    <name evidence="3" type="ORF">SAY86_008715</name>
</gene>
<evidence type="ECO:0000313" key="3">
    <source>
        <dbReference type="EMBL" id="KAK4762947.1"/>
    </source>
</evidence>
<keyword evidence="1" id="KW-1133">Transmembrane helix</keyword>
<dbReference type="PROSITE" id="PS51808">
    <property type="entry name" value="CHCH"/>
    <property type="match status" value="1"/>
</dbReference>
<accession>A0AAN7QBF7</accession>
<reference evidence="3 4" key="1">
    <citation type="journal article" date="2023" name="Hortic Res">
        <title>Pangenome of water caltrop reveals structural variations and asymmetric subgenome divergence after allopolyploidization.</title>
        <authorList>
            <person name="Zhang X."/>
            <person name="Chen Y."/>
            <person name="Wang L."/>
            <person name="Yuan Y."/>
            <person name="Fang M."/>
            <person name="Shi L."/>
            <person name="Lu R."/>
            <person name="Comes H.P."/>
            <person name="Ma Y."/>
            <person name="Chen Y."/>
            <person name="Huang G."/>
            <person name="Zhou Y."/>
            <person name="Zheng Z."/>
            <person name="Qiu Y."/>
        </authorList>
    </citation>
    <scope>NUCLEOTIDE SEQUENCE [LARGE SCALE GENOMIC DNA]</scope>
    <source>
        <strain evidence="3">F231</strain>
    </source>
</reference>
<dbReference type="InterPro" id="IPR009069">
    <property type="entry name" value="Cys_alpha_HP_mot_SF"/>
</dbReference>
<evidence type="ECO:0000256" key="1">
    <source>
        <dbReference type="SAM" id="Phobius"/>
    </source>
</evidence>
<keyword evidence="1" id="KW-0812">Transmembrane</keyword>
<dbReference type="EMBL" id="JAXQNO010000024">
    <property type="protein sequence ID" value="KAK4762947.1"/>
    <property type="molecule type" value="Genomic_DNA"/>
</dbReference>
<comment type="caution">
    <text evidence="3">The sequence shown here is derived from an EMBL/GenBank/DDBJ whole genome shotgun (WGS) entry which is preliminary data.</text>
</comment>
<dbReference type="PANTHER" id="PTHR28066:SF1">
    <property type="entry name" value="SMALL RIBOSOMAL SUBUNIT PROTEIN MS37"/>
    <property type="match status" value="1"/>
</dbReference>
<dbReference type="SUPFAM" id="SSF47072">
    <property type="entry name" value="Cysteine alpha-hairpin motif"/>
    <property type="match status" value="1"/>
</dbReference>
<dbReference type="GO" id="GO:0003735">
    <property type="term" value="F:structural constituent of ribosome"/>
    <property type="evidence" value="ECO:0007669"/>
    <property type="project" value="InterPro"/>
</dbReference>
<keyword evidence="1" id="KW-0472">Membrane</keyword>
<dbReference type="Pfam" id="PF16860">
    <property type="entry name" value="CX9C"/>
    <property type="match status" value="1"/>
</dbReference>
<dbReference type="Proteomes" id="UP001346149">
    <property type="component" value="Unassembled WGS sequence"/>
</dbReference>
<dbReference type="PANTHER" id="PTHR28066">
    <property type="entry name" value="37S RIBOSOMAL PROTEIN MRP10, MITOCHONDRIAL"/>
    <property type="match status" value="1"/>
</dbReference>
<dbReference type="GO" id="GO:0005739">
    <property type="term" value="C:mitochondrion"/>
    <property type="evidence" value="ECO:0007669"/>
    <property type="project" value="GOC"/>
</dbReference>
<evidence type="ECO:0000259" key="2">
    <source>
        <dbReference type="Pfam" id="PF16860"/>
    </source>
</evidence>
<feature type="domain" description="IMS import disulfide relay-system CHCH-CHCH-like Cx9C" evidence="2">
    <location>
        <begin position="103"/>
        <end position="140"/>
    </location>
</feature>
<protein>
    <recommendedName>
        <fullName evidence="2">IMS import disulfide relay-system CHCH-CHCH-like Cx9C domain-containing protein</fullName>
    </recommendedName>
</protein>
<sequence length="164" mass="18252">MENSSGCLHIQTRWNLLASNVFIFLMVASSPTCIWKLNGFVCHELTELMSMLELSLVLSVPVLAIVLGGKSDCYCLSDAVLSNRMGRKAGGIYINPKKFGSLSKPCMKEMVSFLNCLALNRNDDGKCIRQKDLLNACMDAQSRNSRTAWGSINYHLQRLSRGKK</sequence>
<dbReference type="InterPro" id="IPR017264">
    <property type="entry name" value="Ribosomal_mS37_fun"/>
</dbReference>
<proteinExistence type="predicted"/>
<feature type="transmembrane region" description="Helical" evidence="1">
    <location>
        <begin position="49"/>
        <end position="69"/>
    </location>
</feature>
<name>A0AAN7QBF7_TRANT</name>
<feature type="transmembrane region" description="Helical" evidence="1">
    <location>
        <begin position="16"/>
        <end position="37"/>
    </location>
</feature>
<evidence type="ECO:0000313" key="4">
    <source>
        <dbReference type="Proteomes" id="UP001346149"/>
    </source>
</evidence>
<dbReference type="AlphaFoldDB" id="A0AAN7QBF7"/>
<keyword evidence="4" id="KW-1185">Reference proteome</keyword>
<dbReference type="GO" id="GO:0032543">
    <property type="term" value="P:mitochondrial translation"/>
    <property type="evidence" value="ECO:0007669"/>
    <property type="project" value="InterPro"/>
</dbReference>
<dbReference type="InterPro" id="IPR031731">
    <property type="entry name" value="CX9C"/>
</dbReference>